<keyword evidence="1" id="KW-0472">Membrane</keyword>
<feature type="transmembrane region" description="Helical" evidence="1">
    <location>
        <begin position="119"/>
        <end position="137"/>
    </location>
</feature>
<name>A0A2U2BWP5_9PROT</name>
<feature type="transmembrane region" description="Helical" evidence="1">
    <location>
        <begin position="149"/>
        <end position="169"/>
    </location>
</feature>
<gene>
    <name evidence="2" type="ORF">DDZ18_01955</name>
</gene>
<sequence>MRTLGPGSLASILKLLLDILIYGLWALLGLTSLIMILMMFAGLYRLTGIGPELPGALLQFLKMDVALALPLAIAAIIALTFIVDRLRRIFATLIAGDPFVPENAGHLRAIAIAIAIYQLIRYAAQGVIALVFTFFGRSVEGGASLEPGFTLNLGAWFAVLTLFVLSEVFREGARLREEQKLTI</sequence>
<dbReference type="Pfam" id="PF11188">
    <property type="entry name" value="DUF2975"/>
    <property type="match status" value="1"/>
</dbReference>
<organism evidence="2 3">
    <name type="scientific">Marinicauda salina</name>
    <dbReference type="NCBI Taxonomy" id="2135793"/>
    <lineage>
        <taxon>Bacteria</taxon>
        <taxon>Pseudomonadati</taxon>
        <taxon>Pseudomonadota</taxon>
        <taxon>Alphaproteobacteria</taxon>
        <taxon>Maricaulales</taxon>
        <taxon>Maricaulaceae</taxon>
        <taxon>Marinicauda</taxon>
    </lineage>
</organism>
<protein>
    <submittedName>
        <fullName evidence="2">DUF2975 domain-containing protein</fullName>
    </submittedName>
</protein>
<feature type="transmembrane region" description="Helical" evidence="1">
    <location>
        <begin position="65"/>
        <end position="83"/>
    </location>
</feature>
<keyword evidence="1" id="KW-0812">Transmembrane</keyword>
<keyword evidence="1" id="KW-1133">Transmembrane helix</keyword>
<reference evidence="3" key="1">
    <citation type="submission" date="2018-05" db="EMBL/GenBank/DDBJ databases">
        <authorList>
            <person name="Liu B.-T."/>
        </authorList>
    </citation>
    <scope>NUCLEOTIDE SEQUENCE [LARGE SCALE GENOMIC DNA]</scope>
    <source>
        <strain evidence="3">WD6-1</strain>
    </source>
</reference>
<dbReference type="RefSeq" id="WP_109251669.1">
    <property type="nucleotide sequence ID" value="NZ_QEXV01000001.1"/>
</dbReference>
<evidence type="ECO:0000256" key="1">
    <source>
        <dbReference type="SAM" id="Phobius"/>
    </source>
</evidence>
<dbReference type="Proteomes" id="UP000245168">
    <property type="component" value="Unassembled WGS sequence"/>
</dbReference>
<accession>A0A2U2BWP5</accession>
<dbReference type="AlphaFoldDB" id="A0A2U2BWP5"/>
<dbReference type="InterPro" id="IPR021354">
    <property type="entry name" value="DUF2975"/>
</dbReference>
<dbReference type="OrthoDB" id="7349915at2"/>
<evidence type="ECO:0000313" key="3">
    <source>
        <dbReference type="Proteomes" id="UP000245168"/>
    </source>
</evidence>
<keyword evidence="3" id="KW-1185">Reference proteome</keyword>
<evidence type="ECO:0000313" key="2">
    <source>
        <dbReference type="EMBL" id="PWE18394.1"/>
    </source>
</evidence>
<dbReference type="EMBL" id="QEXV01000001">
    <property type="protein sequence ID" value="PWE18394.1"/>
    <property type="molecule type" value="Genomic_DNA"/>
</dbReference>
<proteinExistence type="predicted"/>
<comment type="caution">
    <text evidence="2">The sequence shown here is derived from an EMBL/GenBank/DDBJ whole genome shotgun (WGS) entry which is preliminary data.</text>
</comment>
<feature type="transmembrane region" description="Helical" evidence="1">
    <location>
        <begin position="20"/>
        <end position="45"/>
    </location>
</feature>